<dbReference type="SUPFAM" id="SSF52172">
    <property type="entry name" value="CheY-like"/>
    <property type="match status" value="1"/>
</dbReference>
<feature type="modified residue" description="4-aspartylphosphate" evidence="2">
    <location>
        <position position="53"/>
    </location>
</feature>
<dbReference type="Pfam" id="PF00072">
    <property type="entry name" value="Response_reg"/>
    <property type="match status" value="1"/>
</dbReference>
<evidence type="ECO:0000256" key="1">
    <source>
        <dbReference type="ARBA" id="ARBA00022553"/>
    </source>
</evidence>
<dbReference type="SMART" id="SM00448">
    <property type="entry name" value="REC"/>
    <property type="match status" value="1"/>
</dbReference>
<evidence type="ECO:0000256" key="2">
    <source>
        <dbReference type="PROSITE-ProRule" id="PRU00169"/>
    </source>
</evidence>
<keyword evidence="5" id="KW-1185">Reference proteome</keyword>
<dbReference type="InterPro" id="IPR011006">
    <property type="entry name" value="CheY-like_superfamily"/>
</dbReference>
<dbReference type="Proteomes" id="UP001324380">
    <property type="component" value="Chromosome"/>
</dbReference>
<keyword evidence="1 2" id="KW-0597">Phosphoprotein</keyword>
<name>A0ABZ0TV21_9SPHI</name>
<dbReference type="PANTHER" id="PTHR44591:SF3">
    <property type="entry name" value="RESPONSE REGULATORY DOMAIN-CONTAINING PROTEIN"/>
    <property type="match status" value="1"/>
</dbReference>
<proteinExistence type="predicted"/>
<reference evidence="4 5" key="1">
    <citation type="submission" date="2023-11" db="EMBL/GenBank/DDBJ databases">
        <title>Analysis of the Genomes of Mucilaginibacter gossypii cycad 4 and M. sabulilitoris SNA2: microbes with the potential for plant growth promotion.</title>
        <authorList>
            <person name="Hirsch A.M."/>
            <person name="Humm E."/>
            <person name="Rubbi M."/>
            <person name="Del Vecchio G."/>
            <person name="Ha S.M."/>
            <person name="Pellegrini M."/>
            <person name="Gunsalus R.P."/>
        </authorList>
    </citation>
    <scope>NUCLEOTIDE SEQUENCE [LARGE SCALE GENOMIC DNA]</scope>
    <source>
        <strain evidence="4 5">SNA2</strain>
    </source>
</reference>
<evidence type="ECO:0000313" key="5">
    <source>
        <dbReference type="Proteomes" id="UP001324380"/>
    </source>
</evidence>
<accession>A0ABZ0TV21</accession>
<evidence type="ECO:0000259" key="3">
    <source>
        <dbReference type="PROSITE" id="PS50110"/>
    </source>
</evidence>
<dbReference type="PROSITE" id="PS50110">
    <property type="entry name" value="RESPONSE_REGULATORY"/>
    <property type="match status" value="1"/>
</dbReference>
<feature type="domain" description="Response regulatory" evidence="3">
    <location>
        <begin position="5"/>
        <end position="118"/>
    </location>
</feature>
<protein>
    <submittedName>
        <fullName evidence="4">Response regulator</fullName>
    </submittedName>
</protein>
<dbReference type="PANTHER" id="PTHR44591">
    <property type="entry name" value="STRESS RESPONSE REGULATOR PROTEIN 1"/>
    <property type="match status" value="1"/>
</dbReference>
<dbReference type="InterPro" id="IPR001789">
    <property type="entry name" value="Sig_transdc_resp-reg_receiver"/>
</dbReference>
<gene>
    <name evidence="4" type="ORF">SNE25_15605</name>
</gene>
<dbReference type="Gene3D" id="3.40.50.2300">
    <property type="match status" value="1"/>
</dbReference>
<dbReference type="RefSeq" id="WP_321566032.1">
    <property type="nucleotide sequence ID" value="NZ_CP139558.1"/>
</dbReference>
<sequence>MSKKRILIIEDDPDVLEMMYMVLTEDGYNVVPSRDYWPLRDIKSLMPDLILIDNWLAESDNKNICKKLKEGHDTKNIPIILVSGDPRVQQMALESHANAFLSKPFDIAELVAIARTWTGRAIDL</sequence>
<organism evidence="4 5">
    <name type="scientific">Mucilaginibacter sabulilitoris</name>
    <dbReference type="NCBI Taxonomy" id="1173583"/>
    <lineage>
        <taxon>Bacteria</taxon>
        <taxon>Pseudomonadati</taxon>
        <taxon>Bacteroidota</taxon>
        <taxon>Sphingobacteriia</taxon>
        <taxon>Sphingobacteriales</taxon>
        <taxon>Sphingobacteriaceae</taxon>
        <taxon>Mucilaginibacter</taxon>
    </lineage>
</organism>
<dbReference type="EMBL" id="CP139558">
    <property type="protein sequence ID" value="WPU96946.1"/>
    <property type="molecule type" value="Genomic_DNA"/>
</dbReference>
<evidence type="ECO:0000313" key="4">
    <source>
        <dbReference type="EMBL" id="WPU96946.1"/>
    </source>
</evidence>
<dbReference type="InterPro" id="IPR050595">
    <property type="entry name" value="Bact_response_regulator"/>
</dbReference>